<dbReference type="RefSeq" id="XP_022397403.1">
    <property type="nucleotide sequence ID" value="XM_022547463.1"/>
</dbReference>
<dbReference type="VEuPathDB" id="FungiDB:ASPGLDRAFT_51117"/>
<sequence>MDFWAMSGEWSVGHVRVRLGWWYLSRADGVFFRRENSATLSFHESSCSVSVATTN</sequence>
<gene>
    <name evidence="1" type="ORF">ASPGLDRAFT_51117</name>
</gene>
<name>A0A1L9V9Z5_ASPGL</name>
<evidence type="ECO:0000313" key="1">
    <source>
        <dbReference type="EMBL" id="OJJ80705.1"/>
    </source>
</evidence>
<dbReference type="Proteomes" id="UP000184300">
    <property type="component" value="Unassembled WGS sequence"/>
</dbReference>
<dbReference type="GeneID" id="34463724"/>
<dbReference type="AlphaFoldDB" id="A0A1L9V9Z5"/>
<organism evidence="1 2">
    <name type="scientific">Aspergillus glaucus CBS 516.65</name>
    <dbReference type="NCBI Taxonomy" id="1160497"/>
    <lineage>
        <taxon>Eukaryota</taxon>
        <taxon>Fungi</taxon>
        <taxon>Dikarya</taxon>
        <taxon>Ascomycota</taxon>
        <taxon>Pezizomycotina</taxon>
        <taxon>Eurotiomycetes</taxon>
        <taxon>Eurotiomycetidae</taxon>
        <taxon>Eurotiales</taxon>
        <taxon>Aspergillaceae</taxon>
        <taxon>Aspergillus</taxon>
        <taxon>Aspergillus subgen. Aspergillus</taxon>
    </lineage>
</organism>
<dbReference type="EMBL" id="KV878909">
    <property type="protein sequence ID" value="OJJ80705.1"/>
    <property type="molecule type" value="Genomic_DNA"/>
</dbReference>
<evidence type="ECO:0000313" key="2">
    <source>
        <dbReference type="Proteomes" id="UP000184300"/>
    </source>
</evidence>
<accession>A0A1L9V9Z5</accession>
<reference evidence="2" key="1">
    <citation type="journal article" date="2017" name="Genome Biol.">
        <title>Comparative genomics reveals high biological diversity and specific adaptations in the industrially and medically important fungal genus Aspergillus.</title>
        <authorList>
            <person name="de Vries R.P."/>
            <person name="Riley R."/>
            <person name="Wiebenga A."/>
            <person name="Aguilar-Osorio G."/>
            <person name="Amillis S."/>
            <person name="Uchima C.A."/>
            <person name="Anderluh G."/>
            <person name="Asadollahi M."/>
            <person name="Askin M."/>
            <person name="Barry K."/>
            <person name="Battaglia E."/>
            <person name="Bayram O."/>
            <person name="Benocci T."/>
            <person name="Braus-Stromeyer S.A."/>
            <person name="Caldana C."/>
            <person name="Canovas D."/>
            <person name="Cerqueira G.C."/>
            <person name="Chen F."/>
            <person name="Chen W."/>
            <person name="Choi C."/>
            <person name="Clum A."/>
            <person name="Dos Santos R.A."/>
            <person name="Damasio A.R."/>
            <person name="Diallinas G."/>
            <person name="Emri T."/>
            <person name="Fekete E."/>
            <person name="Flipphi M."/>
            <person name="Freyberg S."/>
            <person name="Gallo A."/>
            <person name="Gournas C."/>
            <person name="Habgood R."/>
            <person name="Hainaut M."/>
            <person name="Harispe M.L."/>
            <person name="Henrissat B."/>
            <person name="Hilden K.S."/>
            <person name="Hope R."/>
            <person name="Hossain A."/>
            <person name="Karabika E."/>
            <person name="Karaffa L."/>
            <person name="Karanyi Z."/>
            <person name="Krasevec N."/>
            <person name="Kuo A."/>
            <person name="Kusch H."/>
            <person name="LaButti K."/>
            <person name="Lagendijk E.L."/>
            <person name="Lapidus A."/>
            <person name="Levasseur A."/>
            <person name="Lindquist E."/>
            <person name="Lipzen A."/>
            <person name="Logrieco A.F."/>
            <person name="MacCabe A."/>
            <person name="Maekelae M.R."/>
            <person name="Malavazi I."/>
            <person name="Melin P."/>
            <person name="Meyer V."/>
            <person name="Mielnichuk N."/>
            <person name="Miskei M."/>
            <person name="Molnar A.P."/>
            <person name="Mule G."/>
            <person name="Ngan C.Y."/>
            <person name="Orejas M."/>
            <person name="Orosz E."/>
            <person name="Ouedraogo J.P."/>
            <person name="Overkamp K.M."/>
            <person name="Park H.-S."/>
            <person name="Perrone G."/>
            <person name="Piumi F."/>
            <person name="Punt P.J."/>
            <person name="Ram A.F."/>
            <person name="Ramon A."/>
            <person name="Rauscher S."/>
            <person name="Record E."/>
            <person name="Riano-Pachon D.M."/>
            <person name="Robert V."/>
            <person name="Roehrig J."/>
            <person name="Ruller R."/>
            <person name="Salamov A."/>
            <person name="Salih N.S."/>
            <person name="Samson R.A."/>
            <person name="Sandor E."/>
            <person name="Sanguinetti M."/>
            <person name="Schuetze T."/>
            <person name="Sepcic K."/>
            <person name="Shelest E."/>
            <person name="Sherlock G."/>
            <person name="Sophianopoulou V."/>
            <person name="Squina F.M."/>
            <person name="Sun H."/>
            <person name="Susca A."/>
            <person name="Todd R.B."/>
            <person name="Tsang A."/>
            <person name="Unkles S.E."/>
            <person name="van de Wiele N."/>
            <person name="van Rossen-Uffink D."/>
            <person name="Oliveira J.V."/>
            <person name="Vesth T.C."/>
            <person name="Visser J."/>
            <person name="Yu J.-H."/>
            <person name="Zhou M."/>
            <person name="Andersen M.R."/>
            <person name="Archer D.B."/>
            <person name="Baker S.E."/>
            <person name="Benoit I."/>
            <person name="Brakhage A.A."/>
            <person name="Braus G.H."/>
            <person name="Fischer R."/>
            <person name="Frisvad J.C."/>
            <person name="Goldman G.H."/>
            <person name="Houbraken J."/>
            <person name="Oakley B."/>
            <person name="Pocsi I."/>
            <person name="Scazzocchio C."/>
            <person name="Seiboth B."/>
            <person name="vanKuyk P.A."/>
            <person name="Wortman J."/>
            <person name="Dyer P.S."/>
            <person name="Grigoriev I.V."/>
        </authorList>
    </citation>
    <scope>NUCLEOTIDE SEQUENCE [LARGE SCALE GENOMIC DNA]</scope>
    <source>
        <strain evidence="2">CBS 516.65</strain>
    </source>
</reference>
<proteinExistence type="predicted"/>
<keyword evidence="2" id="KW-1185">Reference proteome</keyword>
<protein>
    <submittedName>
        <fullName evidence="1">Uncharacterized protein</fullName>
    </submittedName>
</protein>